<feature type="transmembrane region" description="Helical" evidence="1">
    <location>
        <begin position="359"/>
        <end position="381"/>
    </location>
</feature>
<sequence length="392" mass="42481">MKQTTAERLRSYKGSWWLGSPHRLFFASAATWACLALILWIGQVGRLLHHAALTPTWHAHEMLWGYFSAVLIGHGLLSVPNHTGKLPVAGTGLLTLWALWLAGRLAMLSLAPAVLKAAIDLSLWALVLFVLMREVLSARKIANLPFLTAILALGGCNLAFHIGLVAVTPRLAICAIVMIITLIGGRMIYSFTENARVERLRMAGQSASGRPMETKLSQHIMSGMTACSLLAWLMAPSETIAAASLLVASIISFMRLGVWFEMRPARDVFLKGMYAAYAWVCVGLMTLATGPAYELIALHILMIGAMFTLTFTIMLRSLLRGVGYPKPLVKSVGWLLLTLQVAVVARVAAILVPSLRMPALSASTAATLIAFIGFLIVLAATRRFSTSPAHRA</sequence>
<feature type="transmembrane region" description="Helical" evidence="1">
    <location>
        <begin position="216"/>
        <end position="234"/>
    </location>
</feature>
<keyword evidence="1" id="KW-1133">Transmembrane helix</keyword>
<reference evidence="2 3" key="1">
    <citation type="submission" date="2023-01" db="EMBL/GenBank/DDBJ databases">
        <title>Novel species of the genus Asticcacaulis isolated from rivers.</title>
        <authorList>
            <person name="Lu H."/>
        </authorList>
    </citation>
    <scope>NUCLEOTIDE SEQUENCE [LARGE SCALE GENOMIC DNA]</scope>
    <source>
        <strain evidence="2 3">BYS171W</strain>
    </source>
</reference>
<evidence type="ECO:0000256" key="1">
    <source>
        <dbReference type="SAM" id="Phobius"/>
    </source>
</evidence>
<feature type="transmembrane region" description="Helical" evidence="1">
    <location>
        <begin position="240"/>
        <end position="260"/>
    </location>
</feature>
<name>A0ABT5HWJ3_9CAUL</name>
<feature type="transmembrane region" description="Helical" evidence="1">
    <location>
        <begin position="170"/>
        <end position="192"/>
    </location>
</feature>
<gene>
    <name evidence="2" type="ORF">PQU92_14275</name>
</gene>
<dbReference type="Pfam" id="PF05940">
    <property type="entry name" value="NnrS"/>
    <property type="match status" value="1"/>
</dbReference>
<organism evidence="2 3">
    <name type="scientific">Asticcacaulis aquaticus</name>
    <dbReference type="NCBI Taxonomy" id="2984212"/>
    <lineage>
        <taxon>Bacteria</taxon>
        <taxon>Pseudomonadati</taxon>
        <taxon>Pseudomonadota</taxon>
        <taxon>Alphaproteobacteria</taxon>
        <taxon>Caulobacterales</taxon>
        <taxon>Caulobacteraceae</taxon>
        <taxon>Asticcacaulis</taxon>
    </lineage>
</organism>
<comment type="caution">
    <text evidence="2">The sequence shown here is derived from an EMBL/GenBank/DDBJ whole genome shotgun (WGS) entry which is preliminary data.</text>
</comment>
<feature type="transmembrane region" description="Helical" evidence="1">
    <location>
        <begin position="272"/>
        <end position="290"/>
    </location>
</feature>
<feature type="transmembrane region" description="Helical" evidence="1">
    <location>
        <begin position="62"/>
        <end position="79"/>
    </location>
</feature>
<evidence type="ECO:0000313" key="3">
    <source>
        <dbReference type="Proteomes" id="UP001214854"/>
    </source>
</evidence>
<keyword evidence="1" id="KW-0472">Membrane</keyword>
<accession>A0ABT5HWJ3</accession>
<dbReference type="RefSeq" id="WP_272748923.1">
    <property type="nucleotide sequence ID" value="NZ_JAQQKX010000012.1"/>
</dbReference>
<protein>
    <submittedName>
        <fullName evidence="2">NnrS family protein</fullName>
    </submittedName>
</protein>
<keyword evidence="1" id="KW-0812">Transmembrane</keyword>
<dbReference type="InterPro" id="IPR010266">
    <property type="entry name" value="NnrS"/>
</dbReference>
<feature type="transmembrane region" description="Helical" evidence="1">
    <location>
        <begin position="113"/>
        <end position="132"/>
    </location>
</feature>
<feature type="transmembrane region" description="Helical" evidence="1">
    <location>
        <begin position="144"/>
        <end position="164"/>
    </location>
</feature>
<feature type="transmembrane region" description="Helical" evidence="1">
    <location>
        <begin position="21"/>
        <end position="42"/>
    </location>
</feature>
<keyword evidence="3" id="KW-1185">Reference proteome</keyword>
<dbReference type="Proteomes" id="UP001214854">
    <property type="component" value="Unassembled WGS sequence"/>
</dbReference>
<feature type="transmembrane region" description="Helical" evidence="1">
    <location>
        <begin position="296"/>
        <end position="319"/>
    </location>
</feature>
<feature type="transmembrane region" description="Helical" evidence="1">
    <location>
        <begin position="86"/>
        <end position="107"/>
    </location>
</feature>
<feature type="transmembrane region" description="Helical" evidence="1">
    <location>
        <begin position="331"/>
        <end position="353"/>
    </location>
</feature>
<dbReference type="EMBL" id="JAQQKX010000012">
    <property type="protein sequence ID" value="MDC7684449.1"/>
    <property type="molecule type" value="Genomic_DNA"/>
</dbReference>
<evidence type="ECO:0000313" key="2">
    <source>
        <dbReference type="EMBL" id="MDC7684449.1"/>
    </source>
</evidence>
<proteinExistence type="predicted"/>